<protein>
    <submittedName>
        <fullName evidence="2">Uncharacterized protein</fullName>
    </submittedName>
</protein>
<evidence type="ECO:0000256" key="1">
    <source>
        <dbReference type="SAM" id="MobiDB-lite"/>
    </source>
</evidence>
<organism evidence="2 3">
    <name type="scientific">Portunus trituberculatus</name>
    <name type="common">Swimming crab</name>
    <name type="synonym">Neptunus trituberculatus</name>
    <dbReference type="NCBI Taxonomy" id="210409"/>
    <lineage>
        <taxon>Eukaryota</taxon>
        <taxon>Metazoa</taxon>
        <taxon>Ecdysozoa</taxon>
        <taxon>Arthropoda</taxon>
        <taxon>Crustacea</taxon>
        <taxon>Multicrustacea</taxon>
        <taxon>Malacostraca</taxon>
        <taxon>Eumalacostraca</taxon>
        <taxon>Eucarida</taxon>
        <taxon>Decapoda</taxon>
        <taxon>Pleocyemata</taxon>
        <taxon>Brachyura</taxon>
        <taxon>Eubrachyura</taxon>
        <taxon>Portunoidea</taxon>
        <taxon>Portunidae</taxon>
        <taxon>Portuninae</taxon>
        <taxon>Portunus</taxon>
    </lineage>
</organism>
<dbReference type="AlphaFoldDB" id="A0A5B7F818"/>
<name>A0A5B7F818_PORTR</name>
<accession>A0A5B7F818</accession>
<sequence length="171" mass="18333">MVSVTASPQHLWEGSGTPNCHLFSDCTVVPLGGGVRRQMKPSPNTSSPPPPPPPPPWTATTTPSPPSRAAGESSSKSPTHSISLYFLLSIPPLLHPSLFPSLYCYLPFKFLLAIPTYMYVYTYTHSSTTPSRAPTHPPTPRRASSGSSTPSVSFRDAAAASLFSFTLLKPH</sequence>
<dbReference type="EMBL" id="VSRR010005165">
    <property type="protein sequence ID" value="MPC41725.1"/>
    <property type="molecule type" value="Genomic_DNA"/>
</dbReference>
<evidence type="ECO:0000313" key="2">
    <source>
        <dbReference type="EMBL" id="MPC41725.1"/>
    </source>
</evidence>
<feature type="region of interest" description="Disordered" evidence="1">
    <location>
        <begin position="34"/>
        <end position="78"/>
    </location>
</feature>
<comment type="caution">
    <text evidence="2">The sequence shown here is derived from an EMBL/GenBank/DDBJ whole genome shotgun (WGS) entry which is preliminary data.</text>
</comment>
<proteinExistence type="predicted"/>
<evidence type="ECO:0000313" key="3">
    <source>
        <dbReference type="Proteomes" id="UP000324222"/>
    </source>
</evidence>
<reference evidence="2 3" key="1">
    <citation type="submission" date="2019-05" db="EMBL/GenBank/DDBJ databases">
        <title>Another draft genome of Portunus trituberculatus and its Hox gene families provides insights of decapod evolution.</title>
        <authorList>
            <person name="Jeong J.-H."/>
            <person name="Song I."/>
            <person name="Kim S."/>
            <person name="Choi T."/>
            <person name="Kim D."/>
            <person name="Ryu S."/>
            <person name="Kim W."/>
        </authorList>
    </citation>
    <scope>NUCLEOTIDE SEQUENCE [LARGE SCALE GENOMIC DNA]</scope>
    <source>
        <tissue evidence="2">Muscle</tissue>
    </source>
</reference>
<gene>
    <name evidence="2" type="ORF">E2C01_035327</name>
</gene>
<feature type="compositionally biased region" description="Pro residues" evidence="1">
    <location>
        <begin position="46"/>
        <end position="57"/>
    </location>
</feature>
<keyword evidence="3" id="KW-1185">Reference proteome</keyword>
<feature type="region of interest" description="Disordered" evidence="1">
    <location>
        <begin position="127"/>
        <end position="152"/>
    </location>
</feature>
<dbReference type="Proteomes" id="UP000324222">
    <property type="component" value="Unassembled WGS sequence"/>
</dbReference>